<dbReference type="Proteomes" id="UP000184391">
    <property type="component" value="Unassembled WGS sequence"/>
</dbReference>
<dbReference type="EMBL" id="FRDF01000005">
    <property type="protein sequence ID" value="SHN53774.1"/>
    <property type="molecule type" value="Genomic_DNA"/>
</dbReference>
<dbReference type="Gene3D" id="1.20.120.160">
    <property type="entry name" value="HPT domain"/>
    <property type="match status" value="1"/>
</dbReference>
<gene>
    <name evidence="1" type="ORF">SAMN02745193_01025</name>
</gene>
<protein>
    <submittedName>
        <fullName evidence="1">HPt (Histidine-containing phosphotransfer) domain-containing protein</fullName>
    </submittedName>
</protein>
<dbReference type="RefSeq" id="WP_072673589.1">
    <property type="nucleotide sequence ID" value="NZ_FRDF01000005.1"/>
</dbReference>
<organism evidence="1 2">
    <name type="scientific">Erythrobacter sanguineus</name>
    <dbReference type="NCBI Taxonomy" id="198312"/>
    <lineage>
        <taxon>Bacteria</taxon>
        <taxon>Pseudomonadati</taxon>
        <taxon>Pseudomonadota</taxon>
        <taxon>Alphaproteobacteria</taxon>
        <taxon>Sphingomonadales</taxon>
        <taxon>Erythrobacteraceae</taxon>
        <taxon>Erythrobacter/Porphyrobacter group</taxon>
        <taxon>Erythrobacter</taxon>
    </lineage>
</organism>
<dbReference type="InterPro" id="IPR036641">
    <property type="entry name" value="HPT_dom_sf"/>
</dbReference>
<name>A0A1M7S5X9_9SPHN</name>
<accession>A0A1M7S5X9</accession>
<dbReference type="STRING" id="198312.SAMN02745193_01025"/>
<dbReference type="GO" id="GO:0000160">
    <property type="term" value="P:phosphorelay signal transduction system"/>
    <property type="evidence" value="ECO:0007669"/>
    <property type="project" value="InterPro"/>
</dbReference>
<dbReference type="OrthoDB" id="7427752at2"/>
<evidence type="ECO:0000313" key="2">
    <source>
        <dbReference type="Proteomes" id="UP000184391"/>
    </source>
</evidence>
<dbReference type="SUPFAM" id="SSF47226">
    <property type="entry name" value="Histidine-containing phosphotransfer domain, HPT domain"/>
    <property type="match status" value="1"/>
</dbReference>
<reference evidence="2" key="1">
    <citation type="submission" date="2016-12" db="EMBL/GenBank/DDBJ databases">
        <authorList>
            <person name="Varghese N."/>
            <person name="Submissions S."/>
        </authorList>
    </citation>
    <scope>NUCLEOTIDE SEQUENCE [LARGE SCALE GENOMIC DNA]</scope>
    <source>
        <strain evidence="2">DSM 11032</strain>
    </source>
</reference>
<sequence>MAYDNGALDATLAAAAGNDAVLMRELRGAFLESARRQLDLLKRARCDGNWTVAAMRIKGLAASFHADELLAAADHALNSAPGEPMAIREIESVLTRFGGTARI</sequence>
<proteinExistence type="predicted"/>
<evidence type="ECO:0000313" key="1">
    <source>
        <dbReference type="EMBL" id="SHN53774.1"/>
    </source>
</evidence>
<keyword evidence="2" id="KW-1185">Reference proteome</keyword>
<dbReference type="AlphaFoldDB" id="A0A1M7S5X9"/>